<dbReference type="EMBL" id="KX397280">
    <property type="protein sequence ID" value="ANS06239.1"/>
    <property type="molecule type" value="Genomic_DNA"/>
</dbReference>
<reference evidence="2 3" key="1">
    <citation type="submission" date="2016-06" db="EMBL/GenBank/DDBJ databases">
        <title>Not all particles are equal: the selective enrichment of particle-associated bacteria from the Mediterranean Sea.</title>
        <authorList>
            <person name="Lopez-Perez M."/>
            <person name="Kimes N.E."/>
            <person name="Haro-Moreno J.M."/>
            <person name="Rodriguez-Valera F."/>
        </authorList>
    </citation>
    <scope>NUCLEOTIDE SEQUENCE [LARGE SCALE GENOMIC DNA]</scope>
</reference>
<dbReference type="KEGG" id="vg:54976479"/>
<keyword evidence="1" id="KW-0812">Transmembrane</keyword>
<proteinExistence type="predicted"/>
<keyword evidence="1" id="KW-1133">Transmembrane helix</keyword>
<feature type="transmembrane region" description="Helical" evidence="1">
    <location>
        <begin position="54"/>
        <end position="80"/>
    </location>
</feature>
<name>A0A1B1IY40_9CAUD</name>
<evidence type="ECO:0000313" key="3">
    <source>
        <dbReference type="Proteomes" id="UP000222126"/>
    </source>
</evidence>
<dbReference type="Proteomes" id="UP000222126">
    <property type="component" value="Segment"/>
</dbReference>
<dbReference type="GeneID" id="54976479"/>
<protein>
    <submittedName>
        <fullName evidence="2">Uncharacterized protein</fullName>
    </submittedName>
</protein>
<accession>A0A1B1IY40</accession>
<dbReference type="RefSeq" id="YP_009786403.1">
    <property type="nucleotide sequence ID" value="NC_047768.1"/>
</dbReference>
<evidence type="ECO:0000256" key="1">
    <source>
        <dbReference type="SAM" id="Phobius"/>
    </source>
</evidence>
<sequence length="82" mass="9213">MQENNKADLAFMLGRIQGDVKHILEALTRNQRQFETVNSRLTDMDDRLDKVEKFNVKVITIASIVVPLLMVALNAGLAFLGL</sequence>
<keyword evidence="3" id="KW-1185">Reference proteome</keyword>
<evidence type="ECO:0000313" key="2">
    <source>
        <dbReference type="EMBL" id="ANS06239.1"/>
    </source>
</evidence>
<organism evidence="2 3">
    <name type="scientific">Phage MedPE-SWcel-C56</name>
    <dbReference type="NCBI Taxonomy" id="1871314"/>
    <lineage>
        <taxon>Viruses</taxon>
        <taxon>Duplodnaviria</taxon>
        <taxon>Heunggongvirae</taxon>
        <taxon>Uroviricota</taxon>
        <taxon>Caudoviricetes</taxon>
        <taxon>Autographivirales</taxon>
        <taxon>Kafavirus</taxon>
        <taxon>Kafavirus SWcelC56</taxon>
    </lineage>
</organism>
<keyword evidence="1" id="KW-0472">Membrane</keyword>